<evidence type="ECO:0000256" key="1">
    <source>
        <dbReference type="SAM" id="MobiDB-lite"/>
    </source>
</evidence>
<dbReference type="AlphaFoldDB" id="A0A3L6RU11"/>
<evidence type="ECO:0000313" key="3">
    <source>
        <dbReference type="Proteomes" id="UP000275267"/>
    </source>
</evidence>
<gene>
    <name evidence="2" type="ORF">C2845_PM11G15850</name>
</gene>
<sequence length="129" mass="15123">MPRKSAAERGKKRENEGREESSPPAKVTKTVADGEWRSWICQEKDLLRFVAKRLLQEKGVWFYIGNHKPSLPGRDNAPPQRRDCWLDKLLKEESRDIPKLMKRIQDLKDKGVTRESMAYSFIERCIQPL</sequence>
<feature type="compositionally biased region" description="Basic and acidic residues" evidence="1">
    <location>
        <begin position="1"/>
        <end position="21"/>
    </location>
</feature>
<feature type="region of interest" description="Disordered" evidence="1">
    <location>
        <begin position="1"/>
        <end position="29"/>
    </location>
</feature>
<protein>
    <submittedName>
        <fullName evidence="2">Gypsy type transposon</fullName>
    </submittedName>
</protein>
<evidence type="ECO:0000313" key="2">
    <source>
        <dbReference type="EMBL" id="RLN09085.1"/>
    </source>
</evidence>
<comment type="caution">
    <text evidence="2">The sequence shown here is derived from an EMBL/GenBank/DDBJ whole genome shotgun (WGS) entry which is preliminary data.</text>
</comment>
<dbReference type="Proteomes" id="UP000275267">
    <property type="component" value="Unassembled WGS sequence"/>
</dbReference>
<name>A0A3L6RU11_PANMI</name>
<organism evidence="2 3">
    <name type="scientific">Panicum miliaceum</name>
    <name type="common">Proso millet</name>
    <name type="synonym">Broomcorn millet</name>
    <dbReference type="NCBI Taxonomy" id="4540"/>
    <lineage>
        <taxon>Eukaryota</taxon>
        <taxon>Viridiplantae</taxon>
        <taxon>Streptophyta</taxon>
        <taxon>Embryophyta</taxon>
        <taxon>Tracheophyta</taxon>
        <taxon>Spermatophyta</taxon>
        <taxon>Magnoliopsida</taxon>
        <taxon>Liliopsida</taxon>
        <taxon>Poales</taxon>
        <taxon>Poaceae</taxon>
        <taxon>PACMAD clade</taxon>
        <taxon>Panicoideae</taxon>
        <taxon>Panicodae</taxon>
        <taxon>Paniceae</taxon>
        <taxon>Panicinae</taxon>
        <taxon>Panicum</taxon>
        <taxon>Panicum sect. Panicum</taxon>
    </lineage>
</organism>
<dbReference type="EMBL" id="PQIB02000007">
    <property type="protein sequence ID" value="RLN09085.1"/>
    <property type="molecule type" value="Genomic_DNA"/>
</dbReference>
<reference evidence="3" key="1">
    <citation type="journal article" date="2019" name="Nat. Commun.">
        <title>The genome of broomcorn millet.</title>
        <authorList>
            <person name="Zou C."/>
            <person name="Miki D."/>
            <person name="Li D."/>
            <person name="Tang Q."/>
            <person name="Xiao L."/>
            <person name="Rajput S."/>
            <person name="Deng P."/>
            <person name="Jia W."/>
            <person name="Huang R."/>
            <person name="Zhang M."/>
            <person name="Sun Y."/>
            <person name="Hu J."/>
            <person name="Fu X."/>
            <person name="Schnable P.S."/>
            <person name="Li F."/>
            <person name="Zhang H."/>
            <person name="Feng B."/>
            <person name="Zhu X."/>
            <person name="Liu R."/>
            <person name="Schnable J.C."/>
            <person name="Zhu J.-K."/>
            <person name="Zhang H."/>
        </authorList>
    </citation>
    <scope>NUCLEOTIDE SEQUENCE [LARGE SCALE GENOMIC DNA]</scope>
</reference>
<keyword evidence="3" id="KW-1185">Reference proteome</keyword>
<proteinExistence type="predicted"/>
<accession>A0A3L6RU11</accession>